<feature type="non-terminal residue" evidence="2">
    <location>
        <position position="211"/>
    </location>
</feature>
<evidence type="ECO:0000313" key="3">
    <source>
        <dbReference type="Proteomes" id="UP001175000"/>
    </source>
</evidence>
<dbReference type="PANTHER" id="PTHR33112">
    <property type="entry name" value="DOMAIN PROTEIN, PUTATIVE-RELATED"/>
    <property type="match status" value="1"/>
</dbReference>
<reference evidence="2" key="1">
    <citation type="submission" date="2023-06" db="EMBL/GenBank/DDBJ databases">
        <title>Genome-scale phylogeny and comparative genomics of the fungal order Sordariales.</title>
        <authorList>
            <consortium name="Lawrence Berkeley National Laboratory"/>
            <person name="Hensen N."/>
            <person name="Bonometti L."/>
            <person name="Westerberg I."/>
            <person name="Brannstrom I.O."/>
            <person name="Guillou S."/>
            <person name="Cros-Aarteil S."/>
            <person name="Calhoun S."/>
            <person name="Haridas S."/>
            <person name="Kuo A."/>
            <person name="Mondo S."/>
            <person name="Pangilinan J."/>
            <person name="Riley R."/>
            <person name="Labutti K."/>
            <person name="Andreopoulos B."/>
            <person name="Lipzen A."/>
            <person name="Chen C."/>
            <person name="Yanf M."/>
            <person name="Daum C."/>
            <person name="Ng V."/>
            <person name="Clum A."/>
            <person name="Steindorff A."/>
            <person name="Ohm R."/>
            <person name="Martin F."/>
            <person name="Silar P."/>
            <person name="Natvig D."/>
            <person name="Lalanne C."/>
            <person name="Gautier V."/>
            <person name="Ament-Velasquez S.L."/>
            <person name="Kruys A."/>
            <person name="Hutchinson M.I."/>
            <person name="Powell A.J."/>
            <person name="Barry K."/>
            <person name="Miller A.N."/>
            <person name="Grigoriev I.V."/>
            <person name="Debuchy R."/>
            <person name="Gladieux P."/>
            <person name="Thoren M.H."/>
            <person name="Johannesson H."/>
        </authorList>
    </citation>
    <scope>NUCLEOTIDE SEQUENCE</scope>
    <source>
        <strain evidence="2">CBS 606.72</strain>
    </source>
</reference>
<evidence type="ECO:0000259" key="1">
    <source>
        <dbReference type="Pfam" id="PF06985"/>
    </source>
</evidence>
<name>A0AA39WYC2_9PEZI</name>
<gene>
    <name evidence="2" type="ORF">B0T14DRAFT_427841</name>
</gene>
<dbReference type="Pfam" id="PF06985">
    <property type="entry name" value="HET"/>
    <property type="match status" value="1"/>
</dbReference>
<dbReference type="AlphaFoldDB" id="A0AA39WYC2"/>
<dbReference type="EMBL" id="JAULSU010000003">
    <property type="protein sequence ID" value="KAK0623882.1"/>
    <property type="molecule type" value="Genomic_DNA"/>
</dbReference>
<dbReference type="Proteomes" id="UP001175000">
    <property type="component" value="Unassembled WGS sequence"/>
</dbReference>
<dbReference type="InterPro" id="IPR010730">
    <property type="entry name" value="HET"/>
</dbReference>
<organism evidence="2 3">
    <name type="scientific">Immersiella caudata</name>
    <dbReference type="NCBI Taxonomy" id="314043"/>
    <lineage>
        <taxon>Eukaryota</taxon>
        <taxon>Fungi</taxon>
        <taxon>Dikarya</taxon>
        <taxon>Ascomycota</taxon>
        <taxon>Pezizomycotina</taxon>
        <taxon>Sordariomycetes</taxon>
        <taxon>Sordariomycetidae</taxon>
        <taxon>Sordariales</taxon>
        <taxon>Lasiosphaeriaceae</taxon>
        <taxon>Immersiella</taxon>
    </lineage>
</organism>
<keyword evidence="3" id="KW-1185">Reference proteome</keyword>
<protein>
    <submittedName>
        <fullName evidence="2">Heterokaryon incompatibility protein-domain-containing protein</fullName>
    </submittedName>
</protein>
<feature type="domain" description="Heterokaryon incompatibility" evidence="1">
    <location>
        <begin position="49"/>
        <end position="189"/>
    </location>
</feature>
<comment type="caution">
    <text evidence="2">The sequence shown here is derived from an EMBL/GenBank/DDBJ whole genome shotgun (WGS) entry which is preliminary data.</text>
</comment>
<proteinExistence type="predicted"/>
<evidence type="ECO:0000313" key="2">
    <source>
        <dbReference type="EMBL" id="KAK0623882.1"/>
    </source>
</evidence>
<dbReference type="PANTHER" id="PTHR33112:SF1">
    <property type="entry name" value="HETEROKARYON INCOMPATIBILITY DOMAIN-CONTAINING PROTEIN"/>
    <property type="match status" value="1"/>
</dbReference>
<sequence>MRGWLRYCDAHHRGSCGMLPGYAAAQVAGMRVIDCRSRRVVVAPRDCKFAALSYVWGGAAMGGGTAFRDGEGGRVPDDAPRTVGDAMEVVRRLKLRYLWVDQYCIDQGNASELHQQVSIMDMVYHLATVTIVAAAGQDAEFGLPGVGCTKREPQPVINMGGRVWISSLENPKHRIERSKWFSRGWTYQEGLFSRRRLIFTESQVYFECNSM</sequence>
<accession>A0AA39WYC2</accession>